<gene>
    <name evidence="1" type="ORF">DERF_009929</name>
</gene>
<dbReference type="AlphaFoldDB" id="A0A922HXK5"/>
<accession>A0A922HXK5</accession>
<evidence type="ECO:0000313" key="2">
    <source>
        <dbReference type="Proteomes" id="UP000790347"/>
    </source>
</evidence>
<dbReference type="Proteomes" id="UP000790347">
    <property type="component" value="Unassembled WGS sequence"/>
</dbReference>
<sequence length="66" mass="7468">MRREKSETDKQTKFKVTPAPMESTPLLLFGIPKLVLASGTHVHMVPKTNERTNQQTRTITTSTKTQ</sequence>
<reference evidence="1" key="1">
    <citation type="submission" date="2013-05" db="EMBL/GenBank/DDBJ databases">
        <authorList>
            <person name="Yim A.K.Y."/>
            <person name="Chan T.F."/>
            <person name="Ji K.M."/>
            <person name="Liu X.Y."/>
            <person name="Zhou J.W."/>
            <person name="Li R.Q."/>
            <person name="Yang K.Y."/>
            <person name="Li J."/>
            <person name="Li M."/>
            <person name="Law P.T.W."/>
            <person name="Wu Y.L."/>
            <person name="Cai Z.L."/>
            <person name="Qin H."/>
            <person name="Bao Y."/>
            <person name="Leung R.K.K."/>
            <person name="Ng P.K.S."/>
            <person name="Zou J."/>
            <person name="Zhong X.J."/>
            <person name="Ran P.X."/>
            <person name="Zhong N.S."/>
            <person name="Liu Z.G."/>
            <person name="Tsui S.K.W."/>
        </authorList>
    </citation>
    <scope>NUCLEOTIDE SEQUENCE</scope>
    <source>
        <strain evidence="1">Derf</strain>
        <tissue evidence="1">Whole organism</tissue>
    </source>
</reference>
<proteinExistence type="predicted"/>
<evidence type="ECO:0000313" key="1">
    <source>
        <dbReference type="EMBL" id="KAH9511466.1"/>
    </source>
</evidence>
<dbReference type="EMBL" id="ASGP02000004">
    <property type="protein sequence ID" value="KAH9511466.1"/>
    <property type="molecule type" value="Genomic_DNA"/>
</dbReference>
<comment type="caution">
    <text evidence="1">The sequence shown here is derived from an EMBL/GenBank/DDBJ whole genome shotgun (WGS) entry which is preliminary data.</text>
</comment>
<reference evidence="1" key="2">
    <citation type="journal article" date="2022" name="Res Sq">
        <title>Comparative Genomics Reveals Insights into the Divergent Evolution of Astigmatic Mites and Household Pest Adaptations.</title>
        <authorList>
            <person name="Xiong Q."/>
            <person name="Wan A.T.-Y."/>
            <person name="Liu X.-Y."/>
            <person name="Fung C.S.-H."/>
            <person name="Xiao X."/>
            <person name="Malainual N."/>
            <person name="Hou J."/>
            <person name="Wang L."/>
            <person name="Wang M."/>
            <person name="Yang K."/>
            <person name="Cui Y."/>
            <person name="Leung E."/>
            <person name="Nong W."/>
            <person name="Shin S.-K."/>
            <person name="Au S."/>
            <person name="Jeong K.Y."/>
            <person name="Chew F.T."/>
            <person name="Hui J."/>
            <person name="Leung T.F."/>
            <person name="Tungtrongchitr A."/>
            <person name="Zhong N."/>
            <person name="Liu Z."/>
            <person name="Tsui S."/>
        </authorList>
    </citation>
    <scope>NUCLEOTIDE SEQUENCE</scope>
    <source>
        <strain evidence="1">Derf</strain>
        <tissue evidence="1">Whole organism</tissue>
    </source>
</reference>
<protein>
    <submittedName>
        <fullName evidence="1">Uncharacterized protein</fullName>
    </submittedName>
</protein>
<keyword evidence="2" id="KW-1185">Reference proteome</keyword>
<organism evidence="1 2">
    <name type="scientific">Dermatophagoides farinae</name>
    <name type="common">American house dust mite</name>
    <dbReference type="NCBI Taxonomy" id="6954"/>
    <lineage>
        <taxon>Eukaryota</taxon>
        <taxon>Metazoa</taxon>
        <taxon>Ecdysozoa</taxon>
        <taxon>Arthropoda</taxon>
        <taxon>Chelicerata</taxon>
        <taxon>Arachnida</taxon>
        <taxon>Acari</taxon>
        <taxon>Acariformes</taxon>
        <taxon>Sarcoptiformes</taxon>
        <taxon>Astigmata</taxon>
        <taxon>Psoroptidia</taxon>
        <taxon>Analgoidea</taxon>
        <taxon>Pyroglyphidae</taxon>
        <taxon>Dermatophagoidinae</taxon>
        <taxon>Dermatophagoides</taxon>
    </lineage>
</organism>
<name>A0A922HXK5_DERFA</name>